<proteinExistence type="predicted"/>
<dbReference type="RefSeq" id="WP_194021379.1">
    <property type="nucleotide sequence ID" value="NZ_JADEVV010000098.1"/>
</dbReference>
<accession>A0ABR9VZW4</accession>
<evidence type="ECO:0000313" key="2">
    <source>
        <dbReference type="EMBL" id="MBE9255786.1"/>
    </source>
</evidence>
<evidence type="ECO:0000256" key="1">
    <source>
        <dbReference type="SAM" id="Phobius"/>
    </source>
</evidence>
<keyword evidence="1" id="KW-1133">Transmembrane helix</keyword>
<keyword evidence="1" id="KW-0812">Transmembrane</keyword>
<keyword evidence="3" id="KW-1185">Reference proteome</keyword>
<sequence length="71" mass="8353">MDNLYKQQRLNTIEDDRWQQFQADARKRRLVAIGVTSVGIALGYFLQTVWIFLAVETGLWLALKYGRHLKK</sequence>
<gene>
    <name evidence="2" type="ORF">IQ217_18540</name>
</gene>
<comment type="caution">
    <text evidence="2">The sequence shown here is derived from an EMBL/GenBank/DDBJ whole genome shotgun (WGS) entry which is preliminary data.</text>
</comment>
<name>A0ABR9VZW4_9SYNC</name>
<dbReference type="Proteomes" id="UP000658720">
    <property type="component" value="Unassembled WGS sequence"/>
</dbReference>
<evidence type="ECO:0000313" key="3">
    <source>
        <dbReference type="Proteomes" id="UP000658720"/>
    </source>
</evidence>
<reference evidence="2 3" key="1">
    <citation type="submission" date="2020-10" db="EMBL/GenBank/DDBJ databases">
        <authorList>
            <person name="Castelo-Branco R."/>
            <person name="Eusebio N."/>
            <person name="Adriana R."/>
            <person name="Vieira A."/>
            <person name="Brugerolle De Fraissinette N."/>
            <person name="Rezende De Castro R."/>
            <person name="Schneider M.P."/>
            <person name="Vasconcelos V."/>
            <person name="Leao P.N."/>
        </authorList>
    </citation>
    <scope>NUCLEOTIDE SEQUENCE [LARGE SCALE GENOMIC DNA]</scope>
    <source>
        <strain evidence="2 3">LEGE 00031</strain>
    </source>
</reference>
<feature type="transmembrane region" description="Helical" evidence="1">
    <location>
        <begin position="30"/>
        <end position="53"/>
    </location>
</feature>
<protein>
    <submittedName>
        <fullName evidence="2">Uncharacterized protein</fullName>
    </submittedName>
</protein>
<organism evidence="2 3">
    <name type="scientific">Synechocystis salina LEGE 00031</name>
    <dbReference type="NCBI Taxonomy" id="1828736"/>
    <lineage>
        <taxon>Bacteria</taxon>
        <taxon>Bacillati</taxon>
        <taxon>Cyanobacteriota</taxon>
        <taxon>Cyanophyceae</taxon>
        <taxon>Synechococcales</taxon>
        <taxon>Merismopediaceae</taxon>
        <taxon>Synechocystis</taxon>
    </lineage>
</organism>
<keyword evidence="1" id="KW-0472">Membrane</keyword>
<dbReference type="EMBL" id="JADEVV010000098">
    <property type="protein sequence ID" value="MBE9255786.1"/>
    <property type="molecule type" value="Genomic_DNA"/>
</dbReference>